<name>A0A7T6ZAU3_9BACI</name>
<dbReference type="GO" id="GO:0016887">
    <property type="term" value="F:ATP hydrolysis activity"/>
    <property type="evidence" value="ECO:0007669"/>
    <property type="project" value="InterPro"/>
</dbReference>
<protein>
    <submittedName>
        <fullName evidence="6">ABC transporter ATP-binding protein</fullName>
    </submittedName>
</protein>
<dbReference type="Proteomes" id="UP000595349">
    <property type="component" value="Chromosome"/>
</dbReference>
<sequence>MIQLTKVEKSYENGDQTLTVLKDVQLRIEKNEFVAIMGPSGSGKSTLMNLIGCLDQPSAGSYTLDGTDISQQTEMALASIRNKKIGFVFQQFHLLPRLTAEMNVELPLVYAGVRKKERRERAQVALGKVGLGDRMKHYPNQLSGGQKQRAAIARAIINDPALILADEPTGALDTVSGEQIMQLFEKLHRESATVITVTHEREVADYAQRVVTFRDGEITDDWRQETCPSSTV</sequence>
<dbReference type="InterPro" id="IPR003593">
    <property type="entry name" value="AAA+_ATPase"/>
</dbReference>
<dbReference type="EMBL" id="CP054706">
    <property type="protein sequence ID" value="QQK80031.1"/>
    <property type="molecule type" value="Genomic_DNA"/>
</dbReference>
<dbReference type="PANTHER" id="PTHR42798">
    <property type="entry name" value="LIPOPROTEIN-RELEASING SYSTEM ATP-BINDING PROTEIN LOLD"/>
    <property type="match status" value="1"/>
</dbReference>
<dbReference type="PROSITE" id="PS50893">
    <property type="entry name" value="ABC_TRANSPORTER_2"/>
    <property type="match status" value="1"/>
</dbReference>
<dbReference type="GO" id="GO:0022857">
    <property type="term" value="F:transmembrane transporter activity"/>
    <property type="evidence" value="ECO:0007669"/>
    <property type="project" value="UniProtKB-ARBA"/>
</dbReference>
<keyword evidence="3" id="KW-0547">Nucleotide-binding</keyword>
<accession>A0A7T6ZAU3</accession>
<dbReference type="SUPFAM" id="SSF52540">
    <property type="entry name" value="P-loop containing nucleoside triphosphate hydrolases"/>
    <property type="match status" value="1"/>
</dbReference>
<dbReference type="GO" id="GO:0098796">
    <property type="term" value="C:membrane protein complex"/>
    <property type="evidence" value="ECO:0007669"/>
    <property type="project" value="UniProtKB-ARBA"/>
</dbReference>
<dbReference type="SMART" id="SM00382">
    <property type="entry name" value="AAA"/>
    <property type="match status" value="1"/>
</dbReference>
<keyword evidence="2" id="KW-0813">Transport</keyword>
<dbReference type="AlphaFoldDB" id="A0A7T6ZAU3"/>
<keyword evidence="7" id="KW-1185">Reference proteome</keyword>
<evidence type="ECO:0000256" key="1">
    <source>
        <dbReference type="ARBA" id="ARBA00005417"/>
    </source>
</evidence>
<dbReference type="KEGG" id="scib:HUG20_09110"/>
<dbReference type="GO" id="GO:0005524">
    <property type="term" value="F:ATP binding"/>
    <property type="evidence" value="ECO:0007669"/>
    <property type="project" value="UniProtKB-KW"/>
</dbReference>
<keyword evidence="4 6" id="KW-0067">ATP-binding</keyword>
<dbReference type="InterPro" id="IPR003439">
    <property type="entry name" value="ABC_transporter-like_ATP-bd"/>
</dbReference>
<dbReference type="PROSITE" id="PS00211">
    <property type="entry name" value="ABC_TRANSPORTER_1"/>
    <property type="match status" value="1"/>
</dbReference>
<comment type="similarity">
    <text evidence="1">Belongs to the ABC transporter superfamily.</text>
</comment>
<organism evidence="6 7">
    <name type="scientific">Salicibibacter cibi</name>
    <dbReference type="NCBI Taxonomy" id="2743001"/>
    <lineage>
        <taxon>Bacteria</taxon>
        <taxon>Bacillati</taxon>
        <taxon>Bacillota</taxon>
        <taxon>Bacilli</taxon>
        <taxon>Bacillales</taxon>
        <taxon>Bacillaceae</taxon>
        <taxon>Salicibibacter</taxon>
    </lineage>
</organism>
<dbReference type="RefSeq" id="WP_200090205.1">
    <property type="nucleotide sequence ID" value="NZ_CP054706.1"/>
</dbReference>
<dbReference type="Pfam" id="PF00005">
    <property type="entry name" value="ABC_tran"/>
    <property type="match status" value="1"/>
</dbReference>
<dbReference type="PANTHER" id="PTHR42798:SF6">
    <property type="entry name" value="CELL DIVISION ATP-BINDING PROTEIN FTSE"/>
    <property type="match status" value="1"/>
</dbReference>
<dbReference type="InterPro" id="IPR017871">
    <property type="entry name" value="ABC_transporter-like_CS"/>
</dbReference>
<evidence type="ECO:0000256" key="4">
    <source>
        <dbReference type="ARBA" id="ARBA00022840"/>
    </source>
</evidence>
<feature type="domain" description="ABC transporter" evidence="5">
    <location>
        <begin position="2"/>
        <end position="232"/>
    </location>
</feature>
<evidence type="ECO:0000313" key="6">
    <source>
        <dbReference type="EMBL" id="QQK80031.1"/>
    </source>
</evidence>
<evidence type="ECO:0000256" key="2">
    <source>
        <dbReference type="ARBA" id="ARBA00022448"/>
    </source>
</evidence>
<dbReference type="InterPro" id="IPR017911">
    <property type="entry name" value="MacB-like_ATP-bd"/>
</dbReference>
<reference evidence="6 7" key="1">
    <citation type="submission" date="2020-06" db="EMBL/GenBank/DDBJ databases">
        <title>Genomic analysis of Salicibibacter sp. NKC21-4.</title>
        <authorList>
            <person name="Oh Y.J."/>
        </authorList>
    </citation>
    <scope>NUCLEOTIDE SEQUENCE [LARGE SCALE GENOMIC DNA]</scope>
    <source>
        <strain evidence="6 7">NKC21-4</strain>
    </source>
</reference>
<gene>
    <name evidence="6" type="ORF">HUG20_09110</name>
</gene>
<dbReference type="InterPro" id="IPR027417">
    <property type="entry name" value="P-loop_NTPase"/>
</dbReference>
<dbReference type="CDD" id="cd03255">
    <property type="entry name" value="ABC_MJ0796_LolCDE_FtsE"/>
    <property type="match status" value="1"/>
</dbReference>
<dbReference type="Gene3D" id="3.40.50.300">
    <property type="entry name" value="P-loop containing nucleotide triphosphate hydrolases"/>
    <property type="match status" value="1"/>
</dbReference>
<evidence type="ECO:0000256" key="3">
    <source>
        <dbReference type="ARBA" id="ARBA00022741"/>
    </source>
</evidence>
<proteinExistence type="inferred from homology"/>
<evidence type="ECO:0000313" key="7">
    <source>
        <dbReference type="Proteomes" id="UP000595349"/>
    </source>
</evidence>
<dbReference type="FunFam" id="3.40.50.300:FF:000032">
    <property type="entry name" value="Export ABC transporter ATP-binding protein"/>
    <property type="match status" value="1"/>
</dbReference>
<evidence type="ECO:0000259" key="5">
    <source>
        <dbReference type="PROSITE" id="PS50893"/>
    </source>
</evidence>